<gene>
    <name evidence="2" type="ORF">NCGR_LOCUS16829</name>
</gene>
<dbReference type="AlphaFoldDB" id="A0A811NLN9"/>
<organism evidence="2 3">
    <name type="scientific">Miscanthus lutarioriparius</name>
    <dbReference type="NCBI Taxonomy" id="422564"/>
    <lineage>
        <taxon>Eukaryota</taxon>
        <taxon>Viridiplantae</taxon>
        <taxon>Streptophyta</taxon>
        <taxon>Embryophyta</taxon>
        <taxon>Tracheophyta</taxon>
        <taxon>Spermatophyta</taxon>
        <taxon>Magnoliopsida</taxon>
        <taxon>Liliopsida</taxon>
        <taxon>Poales</taxon>
        <taxon>Poaceae</taxon>
        <taxon>PACMAD clade</taxon>
        <taxon>Panicoideae</taxon>
        <taxon>Andropogonodae</taxon>
        <taxon>Andropogoneae</taxon>
        <taxon>Saccharinae</taxon>
        <taxon>Miscanthus</taxon>
    </lineage>
</organism>
<evidence type="ECO:0000313" key="2">
    <source>
        <dbReference type="EMBL" id="CAD6224553.1"/>
    </source>
</evidence>
<accession>A0A811NLN9</accession>
<evidence type="ECO:0000313" key="3">
    <source>
        <dbReference type="Proteomes" id="UP000604825"/>
    </source>
</evidence>
<proteinExistence type="predicted"/>
<evidence type="ECO:0000256" key="1">
    <source>
        <dbReference type="SAM" id="Phobius"/>
    </source>
</evidence>
<keyword evidence="3" id="KW-1185">Reference proteome</keyword>
<keyword evidence="1" id="KW-0812">Transmembrane</keyword>
<dbReference type="OrthoDB" id="685168at2759"/>
<keyword evidence="1" id="KW-0472">Membrane</keyword>
<keyword evidence="1" id="KW-1133">Transmembrane helix</keyword>
<sequence length="425" mass="47501">MALGVVFHGAQLALDLAVAGMSLAVALAFFALVTTVLCSAAFLHHSKPTAASCPPVEDCGISIFQFGPFIYYSRLSCLSNFESLMYEDSFSVELCMFKVSIERILYKDEYYKAHIMSSDNELAFIMTVDIVDLLEGGALIDCFRALADAKSSRLHTSATANITPFAAIGFEIITIHWGAQPEKSIQALSSLSSKGRQCRVGVEFHEAKNYTRWLLVTVEAGHGAEERMAVPLNWKGSLSFQLFLITFSTISVPSVATKARGKTFACNAVFQEYAGMKGDENANGGHCLVNWQTVTRPKDMGGLGVPDLERFGRALRLRWLWHDWVDDSKSWSGSELPCTEDDRLLFNSSIIISLGDGAKTKFWHHGWLDDQAPKYLAPNLFRLLSRTNRTVQQELRNNNWMHKLARKITSPIHIEEFVSLWIRIQ</sequence>
<feature type="transmembrane region" description="Helical" evidence="1">
    <location>
        <begin position="12"/>
        <end position="43"/>
    </location>
</feature>
<dbReference type="EMBL" id="CAJGYO010000004">
    <property type="protein sequence ID" value="CAD6224553.1"/>
    <property type="molecule type" value="Genomic_DNA"/>
</dbReference>
<reference evidence="2" key="1">
    <citation type="submission" date="2020-10" db="EMBL/GenBank/DDBJ databases">
        <authorList>
            <person name="Han B."/>
            <person name="Lu T."/>
            <person name="Zhao Q."/>
            <person name="Huang X."/>
            <person name="Zhao Y."/>
        </authorList>
    </citation>
    <scope>NUCLEOTIDE SEQUENCE</scope>
</reference>
<protein>
    <submittedName>
        <fullName evidence="2">Uncharacterized protein</fullName>
    </submittedName>
</protein>
<name>A0A811NLN9_9POAL</name>
<comment type="caution">
    <text evidence="2">The sequence shown here is derived from an EMBL/GenBank/DDBJ whole genome shotgun (WGS) entry which is preliminary data.</text>
</comment>
<dbReference type="Proteomes" id="UP000604825">
    <property type="component" value="Unassembled WGS sequence"/>
</dbReference>